<dbReference type="PANTHER" id="PTHR45947">
    <property type="entry name" value="SULFOQUINOVOSYL TRANSFERASE SQD2"/>
    <property type="match status" value="1"/>
</dbReference>
<dbReference type="EMBL" id="BOPO01000084">
    <property type="protein sequence ID" value="GIL29063.1"/>
    <property type="molecule type" value="Genomic_DNA"/>
</dbReference>
<reference evidence="2" key="1">
    <citation type="journal article" date="2021" name="Int. J. Syst. Evol. Microbiol.">
        <title>Actinocatenispora comari sp. nov., an endophytic actinomycete isolated from aerial parts of Comarum salesowianum.</title>
        <authorList>
            <person name="Oyunbileg N."/>
            <person name="Iizaka Y."/>
            <person name="Hamada M."/>
            <person name="Davaapurev B.O."/>
            <person name="Fukumoto A."/>
            <person name="Tsetseg B."/>
            <person name="Kato F."/>
            <person name="Tamura T."/>
            <person name="Batkhuu J."/>
            <person name="Anzai Y."/>
        </authorList>
    </citation>
    <scope>NUCLEOTIDE SEQUENCE [LARGE SCALE GENOMIC DNA]</scope>
    <source>
        <strain evidence="2">NUM-2625</strain>
    </source>
</reference>
<proteinExistence type="predicted"/>
<dbReference type="Proteomes" id="UP000614996">
    <property type="component" value="Unassembled WGS sequence"/>
</dbReference>
<gene>
    <name evidence="1" type="ORF">NUM_43170</name>
</gene>
<protein>
    <recommendedName>
        <fullName evidence="3">Glycosyltransferase</fullName>
    </recommendedName>
</protein>
<dbReference type="Pfam" id="PF13692">
    <property type="entry name" value="Glyco_trans_1_4"/>
    <property type="match status" value="1"/>
</dbReference>
<dbReference type="PANTHER" id="PTHR45947:SF3">
    <property type="entry name" value="SULFOQUINOVOSYL TRANSFERASE SQD2"/>
    <property type="match status" value="1"/>
</dbReference>
<comment type="caution">
    <text evidence="1">The sequence shown here is derived from an EMBL/GenBank/DDBJ whole genome shotgun (WGS) entry which is preliminary data.</text>
</comment>
<keyword evidence="2" id="KW-1185">Reference proteome</keyword>
<dbReference type="RefSeq" id="WP_207126754.1">
    <property type="nucleotide sequence ID" value="NZ_BOPO01000084.1"/>
</dbReference>
<sequence>MTCIAFVLVSWRPNAPAGMERSVAASVAGLTARGHRSVIVTADPAAPPHYRGAAVERLTTLHLPQPCSDQQLRRQVDLAGDDLIAELTDLYATHQVDTAIYVDALWGLGRVMPPASPDRRVLAAHVVGHDTDLAAALPRATTVIAPSATVLDQATDRGYDTSTWQIVPNALLDDPTSPDQANREHLREQGPVRVLARLGPEKGVADLLSVDPQLDRPIEIALASAGFEAQAGSQNQTLHTCLERASRISGAAIVPPKPWDQAAPWLAGAAVVVVPSHQETFGLVALEALAGGAPVVSYDIGNLPALTDAGGITVPHADGPTGLWRAVHTLLGDPVRCKATSWAGYYRARDYRPTHIADLLLKVVS</sequence>
<dbReference type="Gene3D" id="3.40.50.2000">
    <property type="entry name" value="Glycogen Phosphorylase B"/>
    <property type="match status" value="2"/>
</dbReference>
<evidence type="ECO:0000313" key="1">
    <source>
        <dbReference type="EMBL" id="GIL29063.1"/>
    </source>
</evidence>
<dbReference type="InterPro" id="IPR050194">
    <property type="entry name" value="Glycosyltransferase_grp1"/>
</dbReference>
<dbReference type="CDD" id="cd03801">
    <property type="entry name" value="GT4_PimA-like"/>
    <property type="match status" value="1"/>
</dbReference>
<dbReference type="AlphaFoldDB" id="A0A8J4EMR7"/>
<accession>A0A8J4EMR7</accession>
<dbReference type="SUPFAM" id="SSF53756">
    <property type="entry name" value="UDP-Glycosyltransferase/glycogen phosphorylase"/>
    <property type="match status" value="1"/>
</dbReference>
<dbReference type="GO" id="GO:0016757">
    <property type="term" value="F:glycosyltransferase activity"/>
    <property type="evidence" value="ECO:0007669"/>
    <property type="project" value="TreeGrafter"/>
</dbReference>
<organism evidence="1 2">
    <name type="scientific">Actinocatenispora comari</name>
    <dbReference type="NCBI Taxonomy" id="2807577"/>
    <lineage>
        <taxon>Bacteria</taxon>
        <taxon>Bacillati</taxon>
        <taxon>Actinomycetota</taxon>
        <taxon>Actinomycetes</taxon>
        <taxon>Micromonosporales</taxon>
        <taxon>Micromonosporaceae</taxon>
        <taxon>Actinocatenispora</taxon>
    </lineage>
</organism>
<evidence type="ECO:0000313" key="2">
    <source>
        <dbReference type="Proteomes" id="UP000614996"/>
    </source>
</evidence>
<evidence type="ECO:0008006" key="3">
    <source>
        <dbReference type="Google" id="ProtNLM"/>
    </source>
</evidence>
<name>A0A8J4EMR7_9ACTN</name>